<sequence>MGQGVVIHAREGTCLGMKHYEGLSNENRWIISENLVNAIRGALLLKLIVNPSSKAFSINRQISHCREEDNLLGDESPPLESVSDLSTNPRRD</sequence>
<dbReference type="AlphaFoldDB" id="A0A7I8KW61"/>
<reference evidence="2" key="1">
    <citation type="submission" date="2020-02" db="EMBL/GenBank/DDBJ databases">
        <authorList>
            <person name="Scholz U."/>
            <person name="Mascher M."/>
            <person name="Fiebig A."/>
        </authorList>
    </citation>
    <scope>NUCLEOTIDE SEQUENCE</scope>
</reference>
<dbReference type="Proteomes" id="UP000663760">
    <property type="component" value="Chromosome 9"/>
</dbReference>
<feature type="compositionally biased region" description="Polar residues" evidence="1">
    <location>
        <begin position="83"/>
        <end position="92"/>
    </location>
</feature>
<protein>
    <submittedName>
        <fullName evidence="2">Uncharacterized protein</fullName>
    </submittedName>
</protein>
<gene>
    <name evidence="2" type="ORF">SI8410_09012519</name>
</gene>
<evidence type="ECO:0000256" key="1">
    <source>
        <dbReference type="SAM" id="MobiDB-lite"/>
    </source>
</evidence>
<organism evidence="2 3">
    <name type="scientific">Spirodela intermedia</name>
    <name type="common">Intermediate duckweed</name>
    <dbReference type="NCBI Taxonomy" id="51605"/>
    <lineage>
        <taxon>Eukaryota</taxon>
        <taxon>Viridiplantae</taxon>
        <taxon>Streptophyta</taxon>
        <taxon>Embryophyta</taxon>
        <taxon>Tracheophyta</taxon>
        <taxon>Spermatophyta</taxon>
        <taxon>Magnoliopsida</taxon>
        <taxon>Liliopsida</taxon>
        <taxon>Araceae</taxon>
        <taxon>Lemnoideae</taxon>
        <taxon>Spirodela</taxon>
    </lineage>
</organism>
<feature type="region of interest" description="Disordered" evidence="1">
    <location>
        <begin position="69"/>
        <end position="92"/>
    </location>
</feature>
<keyword evidence="3" id="KW-1185">Reference proteome</keyword>
<evidence type="ECO:0000313" key="2">
    <source>
        <dbReference type="EMBL" id="CAA7401841.1"/>
    </source>
</evidence>
<dbReference type="EMBL" id="LR746272">
    <property type="protein sequence ID" value="CAA7401841.1"/>
    <property type="molecule type" value="Genomic_DNA"/>
</dbReference>
<proteinExistence type="predicted"/>
<evidence type="ECO:0000313" key="3">
    <source>
        <dbReference type="Proteomes" id="UP000663760"/>
    </source>
</evidence>
<accession>A0A7I8KW61</accession>
<name>A0A7I8KW61_SPIIN</name>